<evidence type="ECO:0000256" key="2">
    <source>
        <dbReference type="ARBA" id="ARBA00006966"/>
    </source>
</evidence>
<dbReference type="AlphaFoldDB" id="A0A9E7JQY2"/>
<dbReference type="Pfam" id="PF01212">
    <property type="entry name" value="Beta_elim_lyase"/>
    <property type="match status" value="1"/>
</dbReference>
<proteinExistence type="inferred from homology"/>
<name>A0A9E7JQY2_9LILI</name>
<sequence length="917" mass="96396">MVTRTVDLRSDTVTKPTEAMRAAMASADVDDDVLSGDPTAQRFEEEVARIMGKEAAVFVPSGTMGNLISVLVHCEVRGSEVILGDDSHIHIYENGGISSIGGVHPRTVKNNPDGTMDIDRIEAAIRHPDGALYYPTTRLICLENTHANCGGRCITAEYTDRVGKLARKHGLKLHIDGARIFNASAALGVPVHRLVQAADSVSVCLSKGLGAPVGSVIVGTKDFITKARRLRKTLGGGMRQIGVLCAAAYVALQDNVVKLEDDHRKAKIFADGLKEIKQLSVDASSVETNMVFFNINESSMISSISLCEALEKFGVLAMPASSTSVRVVIHYQISESDVHYALTSIKFLSSSARGFSSDSTNRPQVKQCCRNHMVSAIPSGSSKSICDSAAASLRRPVIGVDRVEGLRTGQHQQDDGGHQGDDSPGIAEVPVLQACPPGVPPVVVVPVHPLRQSRQVAVVKVEDHFQAELVEEVGDLAVVSQPVLDDAAVVEVAHVVLRVDQVVHEDDVGGDVLGAVAVALLEGDEVEEEGLGAVVDQQAGDLEHPVLELDVPEAVGPAAAELDAGLPQLRDAVDQLQPAAVGHAAGVRPALDPEAGRGLGADAEEAAPEHVEAVEAGLGERVEGVGAGRGGRLGHGAVALAEGFVGGHEGVDEADSEAGDEAVLLRLADLETEEAVEDEEGDLVLEHDHVALDAVHRAAHGEHRIVAVVAQLLEPLPGGAHPPEELEDEGAVEDHHLHELVVVEGDGALVAGAGALLEGAHGVEVHPDVTAGAAEHAVEGAPLVPLHVAQAALAVVVGADGHHLRHVRLLVPLAQRLGHTVDGVPRPRHARLLVPGLLQLLPDGDHPLRFRRRGVRGGGLILLLDRLAPGEEKRRRPGRRAGGAGLRSGKVGLHSLVELEGHQVPTQQLFVEDCNHG</sequence>
<comment type="similarity">
    <text evidence="2">Belongs to the threonine aldolase family.</text>
</comment>
<dbReference type="EC" id="4.1.2.48" evidence="9"/>
<dbReference type="OrthoDB" id="10261951at2759"/>
<dbReference type="FunFam" id="3.90.1150.10:FF:000041">
    <property type="entry name" value="Low-specificity L-threonine aldolase"/>
    <property type="match status" value="1"/>
</dbReference>
<evidence type="ECO:0000259" key="10">
    <source>
        <dbReference type="Pfam" id="PF01212"/>
    </source>
</evidence>
<organism evidence="11 12">
    <name type="scientific">Musa troglodytarum</name>
    <name type="common">fe'i banana</name>
    <dbReference type="NCBI Taxonomy" id="320322"/>
    <lineage>
        <taxon>Eukaryota</taxon>
        <taxon>Viridiplantae</taxon>
        <taxon>Streptophyta</taxon>
        <taxon>Embryophyta</taxon>
        <taxon>Tracheophyta</taxon>
        <taxon>Spermatophyta</taxon>
        <taxon>Magnoliopsida</taxon>
        <taxon>Liliopsida</taxon>
        <taxon>Zingiberales</taxon>
        <taxon>Musaceae</taxon>
        <taxon>Musa</taxon>
    </lineage>
</organism>
<dbReference type="Gene3D" id="3.90.1150.10">
    <property type="entry name" value="Aspartate Aminotransferase, domain 1"/>
    <property type="match status" value="1"/>
</dbReference>
<protein>
    <recommendedName>
        <fullName evidence="9">low-specificity L-threonine aldolase</fullName>
        <ecNumber evidence="9">4.1.2.48</ecNumber>
    </recommendedName>
</protein>
<comment type="pathway">
    <text evidence="8">Amino-acid degradation; L-threonine degradation via aldolase pathway; acetaldehyde and glycine from L-threonine: step 1/1.</text>
</comment>
<dbReference type="FunFam" id="3.40.640.10:FF:000063">
    <property type="entry name" value="probable low-specificity L-threonine aldolase 1"/>
    <property type="match status" value="1"/>
</dbReference>
<comment type="cofactor">
    <cofactor evidence="1">
        <name>pyridoxal 5'-phosphate</name>
        <dbReference type="ChEBI" id="CHEBI:597326"/>
    </cofactor>
</comment>
<keyword evidence="3" id="KW-0663">Pyridoxal phosphate</keyword>
<reference evidence="11" key="1">
    <citation type="submission" date="2022-05" db="EMBL/GenBank/DDBJ databases">
        <title>The Musa troglodytarum L. genome provides insights into the mechanism of non-climacteric behaviour and enrichment of carotenoids.</title>
        <authorList>
            <person name="Wang J."/>
        </authorList>
    </citation>
    <scope>NUCLEOTIDE SEQUENCE</scope>
    <source>
        <tissue evidence="11">Leaf</tissue>
    </source>
</reference>
<dbReference type="InterPro" id="IPR015424">
    <property type="entry name" value="PyrdxlP-dep_Trfase"/>
</dbReference>
<evidence type="ECO:0000256" key="4">
    <source>
        <dbReference type="ARBA" id="ARBA00023239"/>
    </source>
</evidence>
<gene>
    <name evidence="11" type="ORF">MUK42_33225</name>
</gene>
<dbReference type="GO" id="GO:0006567">
    <property type="term" value="P:L-threonine catabolic process"/>
    <property type="evidence" value="ECO:0007669"/>
    <property type="project" value="TreeGrafter"/>
</dbReference>
<dbReference type="GO" id="GO:0008732">
    <property type="term" value="F:L-allo-threonine aldolase activity"/>
    <property type="evidence" value="ECO:0007669"/>
    <property type="project" value="TreeGrafter"/>
</dbReference>
<dbReference type="InterPro" id="IPR015422">
    <property type="entry name" value="PyrdxlP-dep_Trfase_small"/>
</dbReference>
<dbReference type="EMBL" id="CP097504">
    <property type="protein sequence ID" value="URD90270.1"/>
    <property type="molecule type" value="Genomic_DNA"/>
</dbReference>
<dbReference type="Proteomes" id="UP001055439">
    <property type="component" value="Chromosome 2"/>
</dbReference>
<dbReference type="Gene3D" id="3.40.640.10">
    <property type="entry name" value="Type I PLP-dependent aspartate aminotransferase-like (Major domain)"/>
    <property type="match status" value="1"/>
</dbReference>
<dbReference type="PANTHER" id="PTHR48097:SF9">
    <property type="entry name" value="L-THREONINE ALDOLASE"/>
    <property type="match status" value="1"/>
</dbReference>
<evidence type="ECO:0000313" key="12">
    <source>
        <dbReference type="Proteomes" id="UP001055439"/>
    </source>
</evidence>
<feature type="domain" description="Aromatic amino acid beta-eliminating lyase/threonine aldolase" evidence="10">
    <location>
        <begin position="7"/>
        <end position="294"/>
    </location>
</feature>
<keyword evidence="12" id="KW-1185">Reference proteome</keyword>
<evidence type="ECO:0000256" key="3">
    <source>
        <dbReference type="ARBA" id="ARBA00022898"/>
    </source>
</evidence>
<accession>A0A9E7JQY2</accession>
<evidence type="ECO:0000256" key="6">
    <source>
        <dbReference type="ARBA" id="ARBA00052637"/>
    </source>
</evidence>
<dbReference type="InterPro" id="IPR015421">
    <property type="entry name" value="PyrdxlP-dep_Trfase_major"/>
</dbReference>
<dbReference type="GO" id="GO:0005829">
    <property type="term" value="C:cytosol"/>
    <property type="evidence" value="ECO:0007669"/>
    <property type="project" value="TreeGrafter"/>
</dbReference>
<keyword evidence="4" id="KW-0456">Lyase</keyword>
<dbReference type="InterPro" id="IPR023603">
    <property type="entry name" value="Low_specificity_L-TA-like"/>
</dbReference>
<dbReference type="PANTHER" id="PTHR48097">
    <property type="entry name" value="L-THREONINE ALDOLASE-RELATED"/>
    <property type="match status" value="1"/>
</dbReference>
<keyword evidence="11" id="KW-0032">Aminotransferase</keyword>
<evidence type="ECO:0000256" key="8">
    <source>
        <dbReference type="ARBA" id="ARBA00060555"/>
    </source>
</evidence>
<dbReference type="NCBIfam" id="NF007825">
    <property type="entry name" value="PRK10534.1"/>
    <property type="match status" value="1"/>
</dbReference>
<evidence type="ECO:0000256" key="7">
    <source>
        <dbReference type="ARBA" id="ARBA00058325"/>
    </source>
</evidence>
<comment type="catalytic activity">
    <reaction evidence="5">
        <text>L-threonine = acetaldehyde + glycine</text>
        <dbReference type="Rhea" id="RHEA:19625"/>
        <dbReference type="ChEBI" id="CHEBI:15343"/>
        <dbReference type="ChEBI" id="CHEBI:57305"/>
        <dbReference type="ChEBI" id="CHEBI:57926"/>
        <dbReference type="EC" id="4.1.2.48"/>
    </reaction>
    <physiologicalReaction direction="left-to-right" evidence="5">
        <dbReference type="Rhea" id="RHEA:19626"/>
    </physiologicalReaction>
</comment>
<keyword evidence="11" id="KW-0808">Transferase</keyword>
<evidence type="ECO:0000313" key="11">
    <source>
        <dbReference type="EMBL" id="URD90270.1"/>
    </source>
</evidence>
<dbReference type="SUPFAM" id="SSF53383">
    <property type="entry name" value="PLP-dependent transferases"/>
    <property type="match status" value="1"/>
</dbReference>
<dbReference type="NCBIfam" id="NF041359">
    <property type="entry name" value="GntG_guanitoxin"/>
    <property type="match status" value="1"/>
</dbReference>
<dbReference type="GO" id="GO:0006545">
    <property type="term" value="P:glycine biosynthetic process"/>
    <property type="evidence" value="ECO:0007669"/>
    <property type="project" value="TreeGrafter"/>
</dbReference>
<evidence type="ECO:0000256" key="5">
    <source>
        <dbReference type="ARBA" id="ARBA00051558"/>
    </source>
</evidence>
<dbReference type="GO" id="GO:0008483">
    <property type="term" value="F:transaminase activity"/>
    <property type="evidence" value="ECO:0007669"/>
    <property type="project" value="UniProtKB-KW"/>
</dbReference>
<evidence type="ECO:0000256" key="9">
    <source>
        <dbReference type="ARBA" id="ARBA00066573"/>
    </source>
</evidence>
<evidence type="ECO:0000256" key="1">
    <source>
        <dbReference type="ARBA" id="ARBA00001933"/>
    </source>
</evidence>
<comment type="function">
    <text evidence="7">Threonine aldolase involved in threonine degradation to glycine. May play a role in the removal of L-allo-threonine.</text>
</comment>
<comment type="catalytic activity">
    <reaction evidence="6">
        <text>L-allo-threonine = acetaldehyde + glycine</text>
        <dbReference type="Rhea" id="RHEA:26209"/>
        <dbReference type="ChEBI" id="CHEBI:15343"/>
        <dbReference type="ChEBI" id="CHEBI:57305"/>
        <dbReference type="ChEBI" id="CHEBI:58585"/>
        <dbReference type="EC" id="4.1.2.48"/>
    </reaction>
    <physiologicalReaction direction="left-to-right" evidence="6">
        <dbReference type="Rhea" id="RHEA:26210"/>
    </physiologicalReaction>
</comment>
<dbReference type="InterPro" id="IPR001597">
    <property type="entry name" value="ArAA_b-elim_lyase/Thr_aldolase"/>
</dbReference>